<gene>
    <name evidence="1" type="ORF">GSOID_T00018578001</name>
</gene>
<accession>E4Y4U7</accession>
<dbReference type="Proteomes" id="UP000011014">
    <property type="component" value="Unassembled WGS sequence"/>
</dbReference>
<proteinExistence type="predicted"/>
<dbReference type="EMBL" id="FN654281">
    <property type="protein sequence ID" value="CBY30695.1"/>
    <property type="molecule type" value="Genomic_DNA"/>
</dbReference>
<organism evidence="1">
    <name type="scientific">Oikopleura dioica</name>
    <name type="common">Tunicate</name>
    <dbReference type="NCBI Taxonomy" id="34765"/>
    <lineage>
        <taxon>Eukaryota</taxon>
        <taxon>Metazoa</taxon>
        <taxon>Chordata</taxon>
        <taxon>Tunicata</taxon>
        <taxon>Appendicularia</taxon>
        <taxon>Copelata</taxon>
        <taxon>Oikopleuridae</taxon>
        <taxon>Oikopleura</taxon>
    </lineage>
</organism>
<sequence>MTLTKTPEPEEGYNDDDTLDITKVASLQQLGSLVEPARKNKKKNFPKTFNSLDEWRISPKGNKRLGQDDRRAAPLPRFTQPYELQTAWADWHDIQKEHPFQFWDEINEEELLGGTFWTNIAVEKVLENAAEEQEGYERDNSHNVDWLTDLLDRGMHAIQGWLLALDQNAITPRNMVEHLAFVRENVREQLEFGRDINGWKILQNNARTQWTRKEPKNKMTWLNDILGDWKEEAEGKAAKMPLSRMLSTLAIALTFNQAQCDIFASRDDSGANFVNQVGMQWHANYERISSRRFISSWVKKTLSSLEEPEETTKIDILGHGEKHWMIWLADKSSPQIWLWNYGGRSSRRHQMEILRLAKNTKLHQEESEALEKLAKCEWNEQNVKECIDAFLSDRNFVGDNVIAIGQNRASSLNKTMLQAIEVAVTETKKQKPDRETPLRLTLVNMTGGWKWLTGKAFHPNAVVHKALETWRTNRKRLALPVAESQLEKLTKRINIDITSDQWETHFELLTNQMEAKAEGEVRPELWPERVFKIENYSSVMEAWKVTMTTVGSEMNAIWNFKEDLKQIRVAVAKRSEPENLLASGIVLYARENQLIASFAGPEGTSSDDFYKLLIREINNERKLTVTQLSQSLAQEIGRITILAMQQEVAEELVTELAALKADNVTITTLVLAAKGESRAAVSLWKFWKLTDEKTEPAAKYTPCYASRIVAEYAAKSLKKLSSREWKKDEIRISQGKLSWENLAAIEKELQTPKIASSLNIKNIHEDGIAAAEEAGNEAATFADFFPQQICKYAQERFRKLEKNHA</sequence>
<reference evidence="1" key="1">
    <citation type="journal article" date="2010" name="Science">
        <title>Plasticity of animal genome architecture unmasked by rapid evolution of a pelagic tunicate.</title>
        <authorList>
            <person name="Denoeud F."/>
            <person name="Henriet S."/>
            <person name="Mungpakdee S."/>
            <person name="Aury J.M."/>
            <person name="Da Silva C."/>
            <person name="Brinkmann H."/>
            <person name="Mikhaleva J."/>
            <person name="Olsen L.C."/>
            <person name="Jubin C."/>
            <person name="Canestro C."/>
            <person name="Bouquet J.M."/>
            <person name="Danks G."/>
            <person name="Poulain J."/>
            <person name="Campsteijn C."/>
            <person name="Adamski M."/>
            <person name="Cross I."/>
            <person name="Yadetie F."/>
            <person name="Muffato M."/>
            <person name="Louis A."/>
            <person name="Butcher S."/>
            <person name="Tsagkogeorga G."/>
            <person name="Konrad A."/>
            <person name="Singh S."/>
            <person name="Jensen M.F."/>
            <person name="Cong E.H."/>
            <person name="Eikeseth-Otteraa H."/>
            <person name="Noel B."/>
            <person name="Anthouard V."/>
            <person name="Porcel B.M."/>
            <person name="Kachouri-Lafond R."/>
            <person name="Nishino A."/>
            <person name="Ugolini M."/>
            <person name="Chourrout P."/>
            <person name="Nishida H."/>
            <person name="Aasland R."/>
            <person name="Huzurbazar S."/>
            <person name="Westhof E."/>
            <person name="Delsuc F."/>
            <person name="Lehrach H."/>
            <person name="Reinhardt R."/>
            <person name="Weissenbach J."/>
            <person name="Roy S.W."/>
            <person name="Artiguenave F."/>
            <person name="Postlethwait J.H."/>
            <person name="Manak J.R."/>
            <person name="Thompson E.M."/>
            <person name="Jaillon O."/>
            <person name="Du Pasquier L."/>
            <person name="Boudinot P."/>
            <person name="Liberles D.A."/>
            <person name="Volff J.N."/>
            <person name="Philippe H."/>
            <person name="Lenhard B."/>
            <person name="Roest Crollius H."/>
            <person name="Wincker P."/>
            <person name="Chourrout D."/>
        </authorList>
    </citation>
    <scope>NUCLEOTIDE SEQUENCE [LARGE SCALE GENOMIC DNA]</scope>
</reference>
<evidence type="ECO:0000313" key="1">
    <source>
        <dbReference type="EMBL" id="CBY30695.1"/>
    </source>
</evidence>
<dbReference type="AlphaFoldDB" id="E4Y4U7"/>
<protein>
    <submittedName>
        <fullName evidence="1">Uncharacterized protein</fullName>
    </submittedName>
</protein>
<name>E4Y4U7_OIKDI</name>